<proteinExistence type="predicted"/>
<dbReference type="CDD" id="cd00590">
    <property type="entry name" value="RRM_SF"/>
    <property type="match status" value="1"/>
</dbReference>
<dbReference type="PANTHER" id="PTHR48030">
    <property type="entry name" value="SPLICING FACTOR 3B SUBUNIT 4"/>
    <property type="match status" value="1"/>
</dbReference>
<protein>
    <submittedName>
        <fullName evidence="3">Rna recognition motif-containing protein</fullName>
    </submittedName>
</protein>
<gene>
    <name evidence="3" type="ORF">IE077_003986</name>
</gene>
<accession>A0ABQ7JE96</accession>
<feature type="domain" description="RRM" evidence="2">
    <location>
        <begin position="69"/>
        <end position="149"/>
    </location>
</feature>
<organism evidence="3 4">
    <name type="scientific">Cardiosporidium cionae</name>
    <dbReference type="NCBI Taxonomy" id="476202"/>
    <lineage>
        <taxon>Eukaryota</taxon>
        <taxon>Sar</taxon>
        <taxon>Alveolata</taxon>
        <taxon>Apicomplexa</taxon>
        <taxon>Aconoidasida</taxon>
        <taxon>Nephromycida</taxon>
        <taxon>Cardiosporidium</taxon>
    </lineage>
</organism>
<dbReference type="InterPro" id="IPR035979">
    <property type="entry name" value="RBD_domain_sf"/>
</dbReference>
<evidence type="ECO:0000313" key="3">
    <source>
        <dbReference type="EMBL" id="KAF8822332.1"/>
    </source>
</evidence>
<dbReference type="Pfam" id="PF00076">
    <property type="entry name" value="RRM_1"/>
    <property type="match status" value="1"/>
</dbReference>
<dbReference type="SUPFAM" id="SSF54928">
    <property type="entry name" value="RNA-binding domain, RBD"/>
    <property type="match status" value="1"/>
</dbReference>
<dbReference type="Proteomes" id="UP000823046">
    <property type="component" value="Unassembled WGS sequence"/>
</dbReference>
<keyword evidence="4" id="KW-1185">Reference proteome</keyword>
<dbReference type="InterPro" id="IPR052084">
    <property type="entry name" value="SF3B4_spliceosome_assoc"/>
</dbReference>
<comment type="caution">
    <text evidence="3">The sequence shown here is derived from an EMBL/GenBank/DDBJ whole genome shotgun (WGS) entry which is preliminary data.</text>
</comment>
<dbReference type="InterPro" id="IPR012677">
    <property type="entry name" value="Nucleotide-bd_a/b_plait_sf"/>
</dbReference>
<dbReference type="PROSITE" id="PS50102">
    <property type="entry name" value="RRM"/>
    <property type="match status" value="1"/>
</dbReference>
<dbReference type="EMBL" id="JADAQX010000063">
    <property type="protein sequence ID" value="KAF8822332.1"/>
    <property type="molecule type" value="Genomic_DNA"/>
</dbReference>
<evidence type="ECO:0000259" key="2">
    <source>
        <dbReference type="PROSITE" id="PS50102"/>
    </source>
</evidence>
<reference evidence="3 4" key="1">
    <citation type="journal article" date="2020" name="bioRxiv">
        <title>Metabolic contributions of an alphaproteobacterial endosymbiont in the apicomplexan Cardiosporidium cionae.</title>
        <authorList>
            <person name="Hunter E.S."/>
            <person name="Paight C.J."/>
            <person name="Lane C.E."/>
        </authorList>
    </citation>
    <scope>NUCLEOTIDE SEQUENCE [LARGE SCALE GENOMIC DNA]</scope>
    <source>
        <strain evidence="3">ESH_2018</strain>
    </source>
</reference>
<sequence length="217" mass="24277">MEQLYRTKAFPEMQNEISNIQFNQDRRPLSYIYSCIDALSNVQTNEHYPPNICCLPTDENASPNENRNVKVFFGNLAPVTTEKNLYNLFEPFGNCSGLIILKDRKQRPRGAGFVTFSSEKEAQAAISALDKKIILSGAHKPLEVRFPENDVEKRDRIRSLKCTKDKTATMRSSNDNGSSASLDSEPDYASLMNACSACGTENVQGGFCLDCARHVYS</sequence>
<keyword evidence="1" id="KW-0694">RNA-binding</keyword>
<dbReference type="InterPro" id="IPR000504">
    <property type="entry name" value="RRM_dom"/>
</dbReference>
<dbReference type="Gene3D" id="3.30.70.330">
    <property type="match status" value="1"/>
</dbReference>
<dbReference type="SMART" id="SM00360">
    <property type="entry name" value="RRM"/>
    <property type="match status" value="1"/>
</dbReference>
<dbReference type="PANTHER" id="PTHR48030:SF3">
    <property type="entry name" value="SPLICING FACTOR 3B SUBUNIT 4"/>
    <property type="match status" value="1"/>
</dbReference>
<name>A0ABQ7JE96_9APIC</name>
<evidence type="ECO:0000313" key="4">
    <source>
        <dbReference type="Proteomes" id="UP000823046"/>
    </source>
</evidence>
<evidence type="ECO:0000256" key="1">
    <source>
        <dbReference type="PROSITE-ProRule" id="PRU00176"/>
    </source>
</evidence>